<gene>
    <name evidence="1" type="ORF">F511_40417</name>
</gene>
<dbReference type="Proteomes" id="UP000250235">
    <property type="component" value="Unassembled WGS sequence"/>
</dbReference>
<accession>A0A2Z7ATK2</accession>
<name>A0A2Z7ATK2_9LAMI</name>
<dbReference type="EMBL" id="KV011949">
    <property type="protein sequence ID" value="KZV25175.1"/>
    <property type="molecule type" value="Genomic_DNA"/>
</dbReference>
<keyword evidence="2" id="KW-1185">Reference proteome</keyword>
<dbReference type="AlphaFoldDB" id="A0A2Z7ATK2"/>
<organism evidence="1 2">
    <name type="scientific">Dorcoceras hygrometricum</name>
    <dbReference type="NCBI Taxonomy" id="472368"/>
    <lineage>
        <taxon>Eukaryota</taxon>
        <taxon>Viridiplantae</taxon>
        <taxon>Streptophyta</taxon>
        <taxon>Embryophyta</taxon>
        <taxon>Tracheophyta</taxon>
        <taxon>Spermatophyta</taxon>
        <taxon>Magnoliopsida</taxon>
        <taxon>eudicotyledons</taxon>
        <taxon>Gunneridae</taxon>
        <taxon>Pentapetalae</taxon>
        <taxon>asterids</taxon>
        <taxon>lamiids</taxon>
        <taxon>Lamiales</taxon>
        <taxon>Gesneriaceae</taxon>
        <taxon>Didymocarpoideae</taxon>
        <taxon>Trichosporeae</taxon>
        <taxon>Loxocarpinae</taxon>
        <taxon>Dorcoceras</taxon>
    </lineage>
</organism>
<dbReference type="GO" id="GO:0016301">
    <property type="term" value="F:kinase activity"/>
    <property type="evidence" value="ECO:0007669"/>
    <property type="project" value="UniProtKB-KW"/>
</dbReference>
<protein>
    <submittedName>
        <fullName evidence="1">Protein kinase domain superfamily protein</fullName>
    </submittedName>
</protein>
<reference evidence="1 2" key="1">
    <citation type="journal article" date="2015" name="Proc. Natl. Acad. Sci. U.S.A.">
        <title>The resurrection genome of Boea hygrometrica: A blueprint for survival of dehydration.</title>
        <authorList>
            <person name="Xiao L."/>
            <person name="Yang G."/>
            <person name="Zhang L."/>
            <person name="Yang X."/>
            <person name="Zhao S."/>
            <person name="Ji Z."/>
            <person name="Zhou Q."/>
            <person name="Hu M."/>
            <person name="Wang Y."/>
            <person name="Chen M."/>
            <person name="Xu Y."/>
            <person name="Jin H."/>
            <person name="Xiao X."/>
            <person name="Hu G."/>
            <person name="Bao F."/>
            <person name="Hu Y."/>
            <person name="Wan P."/>
            <person name="Li L."/>
            <person name="Deng X."/>
            <person name="Kuang T."/>
            <person name="Xiang C."/>
            <person name="Zhu J.K."/>
            <person name="Oliver M.J."/>
            <person name="He Y."/>
        </authorList>
    </citation>
    <scope>NUCLEOTIDE SEQUENCE [LARGE SCALE GENOMIC DNA]</scope>
    <source>
        <strain evidence="2">cv. XS01</strain>
    </source>
</reference>
<evidence type="ECO:0000313" key="2">
    <source>
        <dbReference type="Proteomes" id="UP000250235"/>
    </source>
</evidence>
<evidence type="ECO:0000313" key="1">
    <source>
        <dbReference type="EMBL" id="KZV25175.1"/>
    </source>
</evidence>
<keyword evidence="1" id="KW-0418">Kinase</keyword>
<keyword evidence="1" id="KW-0808">Transferase</keyword>
<proteinExistence type="predicted"/>
<sequence>MKKLRFDRDLVVHRVVGYGTSHGSFRWFGRPEGGLVDGLRPWAAGEGLIEHAGPLGSLGLNGAGETADEFIPTDAVQRLNVTINQGKFLLPDWGTAPNSGVEEINVLL</sequence>